<evidence type="ECO:0000256" key="1">
    <source>
        <dbReference type="ARBA" id="ARBA00022679"/>
    </source>
</evidence>
<sequence>MTTTTFDAAAYKRTTRAQWEEAADAWDRWGPRIEEWLGAATEVMLDAAAVADGSAVLDVAAGAGGQTLAAARRVGPTGRVLATDVSPAILEHAARAARDAGLDQVETLEADGEDLSAVEAGAYDAVISRVGLIYFPDQQAALASMRRALRPGGRVSAVVYAAADLNGFFAIPVGIIRRIAQLPPPLPGQPGPFSLGAPGAAEAAFTAAGLKDVTVTRVPSPVRMASAAECVQFERESFGALHQMLANVGPAEREAAWEEIADALREFEGPEGFVGPCEMLVVSGVS</sequence>
<dbReference type="GO" id="GO:0008168">
    <property type="term" value="F:methyltransferase activity"/>
    <property type="evidence" value="ECO:0007669"/>
    <property type="project" value="UniProtKB-KW"/>
</dbReference>
<feature type="domain" description="Methyltransferase" evidence="2">
    <location>
        <begin position="56"/>
        <end position="153"/>
    </location>
</feature>
<dbReference type="EMBL" id="VDFQ02000001">
    <property type="protein sequence ID" value="KAA1424705.1"/>
    <property type="molecule type" value="Genomic_DNA"/>
</dbReference>
<dbReference type="GO" id="GO:0032259">
    <property type="term" value="P:methylation"/>
    <property type="evidence" value="ECO:0007669"/>
    <property type="project" value="UniProtKB-KW"/>
</dbReference>
<organism evidence="3 4">
    <name type="scientific">Mumia zhuanghuii</name>
    <dbReference type="NCBI Taxonomy" id="2585211"/>
    <lineage>
        <taxon>Bacteria</taxon>
        <taxon>Bacillati</taxon>
        <taxon>Actinomycetota</taxon>
        <taxon>Actinomycetes</taxon>
        <taxon>Propionibacteriales</taxon>
        <taxon>Nocardioidaceae</taxon>
        <taxon>Mumia</taxon>
    </lineage>
</organism>
<dbReference type="Proteomes" id="UP000307768">
    <property type="component" value="Unassembled WGS sequence"/>
</dbReference>
<evidence type="ECO:0000313" key="4">
    <source>
        <dbReference type="Proteomes" id="UP000307768"/>
    </source>
</evidence>
<dbReference type="InterPro" id="IPR041698">
    <property type="entry name" value="Methyltransf_25"/>
</dbReference>
<keyword evidence="1 3" id="KW-0808">Transferase</keyword>
<dbReference type="Pfam" id="PF13649">
    <property type="entry name" value="Methyltransf_25"/>
    <property type="match status" value="1"/>
</dbReference>
<evidence type="ECO:0000259" key="2">
    <source>
        <dbReference type="Pfam" id="PF13649"/>
    </source>
</evidence>
<evidence type="ECO:0000313" key="3">
    <source>
        <dbReference type="EMBL" id="KAA1424705.1"/>
    </source>
</evidence>
<dbReference type="InterPro" id="IPR029063">
    <property type="entry name" value="SAM-dependent_MTases_sf"/>
</dbReference>
<name>A0A5Q6S2U7_9ACTN</name>
<dbReference type="PANTHER" id="PTHR43861">
    <property type="entry name" value="TRANS-ACONITATE 2-METHYLTRANSFERASE-RELATED"/>
    <property type="match status" value="1"/>
</dbReference>
<dbReference type="AlphaFoldDB" id="A0A5Q6S2U7"/>
<protein>
    <submittedName>
        <fullName evidence="3">Class I SAM-dependent methyltransferase</fullName>
    </submittedName>
</protein>
<dbReference type="CDD" id="cd02440">
    <property type="entry name" value="AdoMet_MTases"/>
    <property type="match status" value="1"/>
</dbReference>
<accession>A0A5Q6S2U7</accession>
<dbReference type="SUPFAM" id="SSF53335">
    <property type="entry name" value="S-adenosyl-L-methionine-dependent methyltransferases"/>
    <property type="match status" value="1"/>
</dbReference>
<dbReference type="OrthoDB" id="9795634at2"/>
<keyword evidence="3" id="KW-0489">Methyltransferase</keyword>
<dbReference type="RefSeq" id="WP_149767757.1">
    <property type="nucleotide sequence ID" value="NZ_VDFQ02000001.1"/>
</dbReference>
<reference evidence="3 4" key="1">
    <citation type="submission" date="2019-09" db="EMBL/GenBank/DDBJ databases">
        <title>Mumia zhuanghuii sp. nov. isolated from the intestinal contents of plateau pika (Ochotona curzoniae) in the Qinghai-Tibet plateau of China.</title>
        <authorList>
            <person name="Tian Z."/>
        </authorList>
    </citation>
    <scope>NUCLEOTIDE SEQUENCE [LARGE SCALE GENOMIC DNA]</scope>
    <source>
        <strain evidence="4">350</strain>
    </source>
</reference>
<gene>
    <name evidence="3" type="ORF">FE697_001930</name>
</gene>
<proteinExistence type="predicted"/>
<dbReference type="Gene3D" id="3.40.50.150">
    <property type="entry name" value="Vaccinia Virus protein VP39"/>
    <property type="match status" value="1"/>
</dbReference>
<comment type="caution">
    <text evidence="3">The sequence shown here is derived from an EMBL/GenBank/DDBJ whole genome shotgun (WGS) entry which is preliminary data.</text>
</comment>